<evidence type="ECO:0000256" key="3">
    <source>
        <dbReference type="ARBA" id="ARBA00012171"/>
    </source>
</evidence>
<dbReference type="AlphaFoldDB" id="A0AA51X9J7"/>
<dbReference type="RefSeq" id="WP_309204517.1">
    <property type="nucleotide sequence ID" value="NZ_CP133548.1"/>
</dbReference>
<evidence type="ECO:0000313" key="6">
    <source>
        <dbReference type="EMBL" id="WMS89245.1"/>
    </source>
</evidence>
<gene>
    <name evidence="6" type="ORF">Q9312_16375</name>
</gene>
<evidence type="ECO:0000256" key="4">
    <source>
        <dbReference type="ARBA" id="ARBA00022801"/>
    </source>
</evidence>
<evidence type="ECO:0000256" key="5">
    <source>
        <dbReference type="ARBA" id="ARBA00049429"/>
    </source>
</evidence>
<evidence type="ECO:0000313" key="7">
    <source>
        <dbReference type="Proteomes" id="UP001239782"/>
    </source>
</evidence>
<dbReference type="EC" id="3.5.3.6" evidence="3"/>
<dbReference type="GO" id="GO:0019546">
    <property type="term" value="P:L-arginine deiminase pathway"/>
    <property type="evidence" value="ECO:0007669"/>
    <property type="project" value="TreeGrafter"/>
</dbReference>
<comment type="catalytic activity">
    <reaction evidence="5">
        <text>L-arginine + H2O = L-citrulline + NH4(+)</text>
        <dbReference type="Rhea" id="RHEA:19597"/>
        <dbReference type="ChEBI" id="CHEBI:15377"/>
        <dbReference type="ChEBI" id="CHEBI:28938"/>
        <dbReference type="ChEBI" id="CHEBI:32682"/>
        <dbReference type="ChEBI" id="CHEBI:57743"/>
        <dbReference type="EC" id="3.5.3.6"/>
    </reaction>
</comment>
<dbReference type="EMBL" id="CP133548">
    <property type="protein sequence ID" value="WMS89245.1"/>
    <property type="molecule type" value="Genomic_DNA"/>
</dbReference>
<sequence length="291" mass="32000">MQTMQTDVGQIKRVLLKHAKDAFRDDEQIDREWKALNFLARPDRSNAIVEYDAFCDLLSKLGVELEFLPASADTTLDSLYPRDNAVVTDNGIILCTMGKANRQTEPEHQRQHYITRGSKVLGSVTAPGSVEGGDVTWLRNNVLAVANGYRTNAQGIAQLRELTAASVSDFIEVPLPHFRGPSDVFHLMSIISPVADDLAVVYSPLMPVPFRNYLLDSGYRLVEVPEQEYDSQGCNVLAVAPGVCVAVEGNPITKKRLLDAGAEVHTFSGKDICEKGCGGPTCLTRPLERER</sequence>
<evidence type="ECO:0000256" key="2">
    <source>
        <dbReference type="ARBA" id="ARBA00010206"/>
    </source>
</evidence>
<dbReference type="PANTHER" id="PTHR47271:SF2">
    <property type="entry name" value="ARGININE DEIMINASE"/>
    <property type="match status" value="1"/>
</dbReference>
<organism evidence="6 7">
    <name type="scientific">Pleionea litopenaei</name>
    <dbReference type="NCBI Taxonomy" id="3070815"/>
    <lineage>
        <taxon>Bacteria</taxon>
        <taxon>Pseudomonadati</taxon>
        <taxon>Pseudomonadota</taxon>
        <taxon>Gammaproteobacteria</taxon>
        <taxon>Oceanospirillales</taxon>
        <taxon>Pleioneaceae</taxon>
        <taxon>Pleionea</taxon>
    </lineage>
</organism>
<dbReference type="SUPFAM" id="SSF55909">
    <property type="entry name" value="Pentein"/>
    <property type="match status" value="1"/>
</dbReference>
<accession>A0AA51X9J7</accession>
<protein>
    <recommendedName>
        <fullName evidence="3">arginine deiminase</fullName>
        <ecNumber evidence="3">3.5.3.6</ecNumber>
    </recommendedName>
</protein>
<keyword evidence="7" id="KW-1185">Reference proteome</keyword>
<reference evidence="6 7" key="1">
    <citation type="submission" date="2023-08" db="EMBL/GenBank/DDBJ databases">
        <title>Pleionea litopenaei sp. nov., isolated from stomach of juvenile Litopenaeus vannamei.</title>
        <authorList>
            <person name="Rho A.M."/>
            <person name="Hwang C.Y."/>
        </authorList>
    </citation>
    <scope>NUCLEOTIDE SEQUENCE [LARGE SCALE GENOMIC DNA]</scope>
    <source>
        <strain evidence="6 7">HL-JVS1</strain>
    </source>
</reference>
<dbReference type="KEGG" id="plei:Q9312_16375"/>
<dbReference type="Gene3D" id="3.75.10.10">
    <property type="entry name" value="L-arginine/glycine Amidinotransferase, Chain A"/>
    <property type="match status" value="1"/>
</dbReference>
<dbReference type="PANTHER" id="PTHR47271">
    <property type="entry name" value="ARGININE DEIMINASE"/>
    <property type="match status" value="1"/>
</dbReference>
<comment type="similarity">
    <text evidence="2">Belongs to the arginine deiminase family.</text>
</comment>
<dbReference type="PRINTS" id="PR01466">
    <property type="entry name" value="ARGDEIMINASE"/>
</dbReference>
<dbReference type="Pfam" id="PF19420">
    <property type="entry name" value="DDAH_eukar"/>
    <property type="match status" value="1"/>
</dbReference>
<dbReference type="InterPro" id="IPR003876">
    <property type="entry name" value="Arg_deiminase"/>
</dbReference>
<keyword evidence="4" id="KW-0378">Hydrolase</keyword>
<dbReference type="Proteomes" id="UP001239782">
    <property type="component" value="Chromosome"/>
</dbReference>
<dbReference type="GO" id="GO:0016990">
    <property type="term" value="F:arginine deiminase activity"/>
    <property type="evidence" value="ECO:0007669"/>
    <property type="project" value="UniProtKB-EC"/>
</dbReference>
<proteinExistence type="inferred from homology"/>
<evidence type="ECO:0000256" key="1">
    <source>
        <dbReference type="ARBA" id="ARBA00005213"/>
    </source>
</evidence>
<name>A0AA51X9J7_9GAMM</name>
<comment type="pathway">
    <text evidence="1">Amino-acid degradation; L-arginine degradation via ADI pathway; carbamoyl phosphate from L-arginine: step 1/2.</text>
</comment>